<dbReference type="Gene3D" id="2.140.10.30">
    <property type="entry name" value="Dipeptidylpeptidase IV, N-terminal domain"/>
    <property type="match status" value="1"/>
</dbReference>
<evidence type="ECO:0000313" key="2">
    <source>
        <dbReference type="EMBL" id="TKS67518.1"/>
    </source>
</evidence>
<proteinExistence type="predicted"/>
<dbReference type="SUPFAM" id="SSF82171">
    <property type="entry name" value="DPP6 N-terminal domain-like"/>
    <property type="match status" value="1"/>
</dbReference>
<dbReference type="PANTHER" id="PTHR11731">
    <property type="entry name" value="PROTEASE FAMILY S9B,C DIPEPTIDYL-PEPTIDASE IV-RELATED"/>
    <property type="match status" value="1"/>
</dbReference>
<keyword evidence="1" id="KW-1133">Transmembrane helix</keyword>
<dbReference type="STRING" id="240159.A0A4U5U1H4"/>
<accession>A0A4U5U1H4</accession>
<dbReference type="PANTHER" id="PTHR11731:SF21">
    <property type="entry name" value="INACTIVE DIPEPTIDYL PEPTIDASE 10"/>
    <property type="match status" value="1"/>
</dbReference>
<name>A0A4U5U1H4_COLLU</name>
<dbReference type="GO" id="GO:0008076">
    <property type="term" value="C:voltage-gated potassium channel complex"/>
    <property type="evidence" value="ECO:0007669"/>
    <property type="project" value="TreeGrafter"/>
</dbReference>
<organism evidence="2 3">
    <name type="scientific">Collichthys lucidus</name>
    <name type="common">Big head croaker</name>
    <name type="synonym">Sciaena lucida</name>
    <dbReference type="NCBI Taxonomy" id="240159"/>
    <lineage>
        <taxon>Eukaryota</taxon>
        <taxon>Metazoa</taxon>
        <taxon>Chordata</taxon>
        <taxon>Craniata</taxon>
        <taxon>Vertebrata</taxon>
        <taxon>Euteleostomi</taxon>
        <taxon>Actinopterygii</taxon>
        <taxon>Neopterygii</taxon>
        <taxon>Teleostei</taxon>
        <taxon>Neoteleostei</taxon>
        <taxon>Acanthomorphata</taxon>
        <taxon>Eupercaria</taxon>
        <taxon>Sciaenidae</taxon>
        <taxon>Collichthys</taxon>
    </lineage>
</organism>
<evidence type="ECO:0000256" key="1">
    <source>
        <dbReference type="SAM" id="Phobius"/>
    </source>
</evidence>
<keyword evidence="1" id="KW-0472">Membrane</keyword>
<feature type="transmembrane region" description="Helical" evidence="1">
    <location>
        <begin position="159"/>
        <end position="180"/>
    </location>
</feature>
<dbReference type="InterPro" id="IPR050278">
    <property type="entry name" value="Serine_Prot_S9B/DPPIV"/>
</dbReference>
<protein>
    <submittedName>
        <fullName evidence="2">Inactive dipeptidyl peptidase 10</fullName>
    </submittedName>
</protein>
<dbReference type="EMBL" id="CM014079">
    <property type="protein sequence ID" value="TKS67518.1"/>
    <property type="molecule type" value="Genomic_DNA"/>
</dbReference>
<evidence type="ECO:0000313" key="3">
    <source>
        <dbReference type="Proteomes" id="UP000298787"/>
    </source>
</evidence>
<keyword evidence="3" id="KW-1185">Reference proteome</keyword>
<keyword evidence="1" id="KW-0812">Transmembrane</keyword>
<reference evidence="2 3" key="1">
    <citation type="submission" date="2019-01" db="EMBL/GenBank/DDBJ databases">
        <title>Genome Assembly of Collichthys lucidus.</title>
        <authorList>
            <person name="Cai M."/>
            <person name="Xiao S."/>
        </authorList>
    </citation>
    <scope>NUCLEOTIDE SEQUENCE [LARGE SCALE GENOMIC DNA]</scope>
    <source>
        <strain evidence="2">JT15FE1705JMU</strain>
        <tissue evidence="2">Muscle</tissue>
    </source>
</reference>
<dbReference type="GO" id="GO:0015459">
    <property type="term" value="F:potassium channel regulator activity"/>
    <property type="evidence" value="ECO:0007669"/>
    <property type="project" value="TreeGrafter"/>
</dbReference>
<dbReference type="GO" id="GO:1901379">
    <property type="term" value="P:regulation of potassium ion transmembrane transport"/>
    <property type="evidence" value="ECO:0007669"/>
    <property type="project" value="TreeGrafter"/>
</dbReference>
<sequence length="310" mass="34874">MNIHDLNQTLMIPQTPLWIVDTNDVVEPICSCRSVIDQSDATGAPLTAMEKIRGHLVKHETLISENTMTMMNFAWPLAAFGVDNVIQSETDGSTSRHYSQRYTISHFLEVKQGRRLVDYPVVELVLHIPRLSLYRSRFEFNCQLKDIGPIGQDKNWKGIGISLLVIVLVLSLIGLSIVLLSKDNLDKNTGSQLTLDDLFQRNFQIHEPDAKWISDEEIIFRSWDGDILKVSIDSNETDLLLKNTTFATFKASKFAVSPDLNFVLLGYDVKQMRNVIQTCGRDKARGLYGVDLKIETGCAHNPGKLINIAA</sequence>
<dbReference type="Proteomes" id="UP000298787">
    <property type="component" value="Chromosome 2"/>
</dbReference>
<dbReference type="AlphaFoldDB" id="A0A4U5U1H4"/>
<gene>
    <name evidence="2" type="ORF">D9C73_001158</name>
</gene>